<dbReference type="EMBL" id="AB711120">
    <property type="protein sequence ID" value="BAM99140.1"/>
    <property type="molecule type" value="Genomic_DNA"/>
</dbReference>
<evidence type="ECO:0000313" key="2">
    <source>
        <dbReference type="EMBL" id="BAM99140.1"/>
    </source>
</evidence>
<dbReference type="RefSeq" id="YP_007678086.1">
    <property type="nucleotide sequence ID" value="NC_020883.1"/>
</dbReference>
<keyword evidence="3" id="KW-1185">Reference proteome</keyword>
<dbReference type="KEGG" id="vg:15042081"/>
<proteinExistence type="predicted"/>
<feature type="region of interest" description="Disordered" evidence="1">
    <location>
        <begin position="196"/>
        <end position="252"/>
    </location>
</feature>
<reference evidence="2 3" key="1">
    <citation type="journal article" date="2013" name="Virus Genes">
        <title>Complete nucleotide sequence of Bacillus subtilis (natto) bacteriophage PM1, a phage associated with disruption of food production.</title>
        <authorList>
            <person name="Umene K."/>
            <person name="Shiraishi A."/>
        </authorList>
    </citation>
    <scope>NUCLEOTIDE SEQUENCE [LARGE SCALE GENOMIC DNA]</scope>
    <source>
        <strain evidence="2">PM1</strain>
    </source>
</reference>
<protein>
    <recommendedName>
        <fullName evidence="4">Scaffolding protein</fullName>
    </recommendedName>
</protein>
<accession>M4ZSA3</accession>
<dbReference type="GeneID" id="15042081"/>
<feature type="compositionally biased region" description="Low complexity" evidence="1">
    <location>
        <begin position="127"/>
        <end position="140"/>
    </location>
</feature>
<feature type="compositionally biased region" description="Polar residues" evidence="1">
    <location>
        <begin position="213"/>
        <end position="230"/>
    </location>
</feature>
<name>M4ZSA3_9CAUD</name>
<evidence type="ECO:0000313" key="3">
    <source>
        <dbReference type="Proteomes" id="UP000011861"/>
    </source>
</evidence>
<sequence>MIKSNDVIGLEKSESIFFTDKSELLRINLQFFADSADGGAGDGAEHEGEGGTGAGADGGQDDETPASLEELFEKFPHLKDQHEKDKKAAVRKAVQKRFKEGSESKKQDKPSKQDDEGGNDELSTLKAQIDQQNQLIQQAQEKANRAEIKEYAMGNGFDPELSAALIPASKVELDENGDPANLEELFGEVANKFPQYFGSQDEEGAEKAETPARRTTSYIPGSTNKKSNPTPKVDRYELGKQRALARHKREDK</sequence>
<feature type="compositionally biased region" description="Basic residues" evidence="1">
    <location>
        <begin position="243"/>
        <end position="252"/>
    </location>
</feature>
<dbReference type="Proteomes" id="UP000011861">
    <property type="component" value="Segment"/>
</dbReference>
<evidence type="ECO:0008006" key="4">
    <source>
        <dbReference type="Google" id="ProtNLM"/>
    </source>
</evidence>
<feature type="compositionally biased region" description="Basic and acidic residues" evidence="1">
    <location>
        <begin position="71"/>
        <end position="88"/>
    </location>
</feature>
<feature type="region of interest" description="Disordered" evidence="1">
    <location>
        <begin position="35"/>
        <end position="143"/>
    </location>
</feature>
<organism evidence="2 3">
    <name type="scientific">Bacillus phage PM1</name>
    <dbReference type="NCBI Taxonomy" id="547228"/>
    <lineage>
        <taxon>Viruses</taxon>
        <taxon>Duplodnaviria</taxon>
        <taxon>Heunggongvirae</taxon>
        <taxon>Uroviricota</taxon>
        <taxon>Caudoviricetes</taxon>
        <taxon>Pemunavirus</taxon>
        <taxon>Pemunavirus PM1</taxon>
    </lineage>
</organism>
<feature type="compositionally biased region" description="Basic and acidic residues" evidence="1">
    <location>
        <begin position="97"/>
        <end position="115"/>
    </location>
</feature>
<evidence type="ECO:0000256" key="1">
    <source>
        <dbReference type="SAM" id="MobiDB-lite"/>
    </source>
</evidence>